<organism evidence="6 7">
    <name type="scientific">Rhizoctonia solani</name>
    <dbReference type="NCBI Taxonomy" id="456999"/>
    <lineage>
        <taxon>Eukaryota</taxon>
        <taxon>Fungi</taxon>
        <taxon>Dikarya</taxon>
        <taxon>Basidiomycota</taxon>
        <taxon>Agaricomycotina</taxon>
        <taxon>Agaricomycetes</taxon>
        <taxon>Cantharellales</taxon>
        <taxon>Ceratobasidiaceae</taxon>
        <taxon>Rhizoctonia</taxon>
    </lineage>
</organism>
<gene>
    <name evidence="6" type="ORF">RSOLAG22IIIB_03126</name>
</gene>
<protein>
    <recommendedName>
        <fullName evidence="4">Small ribosomal subunit protein mS41</fullName>
    </recommendedName>
</protein>
<dbReference type="Pfam" id="PF09597">
    <property type="entry name" value="SAM_Ribosomal_mS41"/>
    <property type="match status" value="1"/>
</dbReference>
<evidence type="ECO:0000313" key="7">
    <source>
        <dbReference type="Proteomes" id="UP000044841"/>
    </source>
</evidence>
<dbReference type="Proteomes" id="UP000044841">
    <property type="component" value="Unassembled WGS sequence"/>
</dbReference>
<dbReference type="AlphaFoldDB" id="A0A0K6FNC0"/>
<comment type="subcellular location">
    <subcellularLocation>
        <location evidence="1">Mitochondrion</location>
    </subcellularLocation>
</comment>
<dbReference type="InterPro" id="IPR019083">
    <property type="entry name" value="SAM_Ribosomal_mS41"/>
</dbReference>
<evidence type="ECO:0000256" key="4">
    <source>
        <dbReference type="ARBA" id="ARBA00035129"/>
    </source>
</evidence>
<comment type="similarity">
    <text evidence="2">Belongs to the mitochondrion-specific ribosomal protein mS41 family.</text>
</comment>
<evidence type="ECO:0000256" key="3">
    <source>
        <dbReference type="ARBA" id="ARBA00023128"/>
    </source>
</evidence>
<reference evidence="6 7" key="1">
    <citation type="submission" date="2015-07" db="EMBL/GenBank/DDBJ databases">
        <authorList>
            <person name="Noorani M."/>
        </authorList>
    </citation>
    <scope>NUCLEOTIDE SEQUENCE [LARGE SCALE GENOMIC DNA]</scope>
    <source>
        <strain evidence="6">BBA 69670</strain>
    </source>
</reference>
<keyword evidence="7" id="KW-1185">Reference proteome</keyword>
<dbReference type="EMBL" id="CYGV01000113">
    <property type="protein sequence ID" value="CUA67474.1"/>
    <property type="molecule type" value="Genomic_DNA"/>
</dbReference>
<evidence type="ECO:0000313" key="6">
    <source>
        <dbReference type="EMBL" id="CUA67474.1"/>
    </source>
</evidence>
<accession>A0A0K6FNC0</accession>
<dbReference type="PANTHER" id="PTHR28235:SF1">
    <property type="entry name" value="SMALL RIBOSOMAL SUBUNIT PROTEIN MS41"/>
    <property type="match status" value="1"/>
</dbReference>
<dbReference type="InterPro" id="IPR039603">
    <property type="entry name" value="Ribosomal_mS41"/>
</dbReference>
<proteinExistence type="inferred from homology"/>
<dbReference type="SMART" id="SM01238">
    <property type="entry name" value="IGR"/>
    <property type="match status" value="1"/>
</dbReference>
<keyword evidence="3" id="KW-0496">Mitochondrion</keyword>
<evidence type="ECO:0000256" key="1">
    <source>
        <dbReference type="ARBA" id="ARBA00004173"/>
    </source>
</evidence>
<name>A0A0K6FNC0_9AGAM</name>
<dbReference type="GO" id="GO:0005739">
    <property type="term" value="C:mitochondrion"/>
    <property type="evidence" value="ECO:0007669"/>
    <property type="project" value="UniProtKB-SubCell"/>
</dbReference>
<evidence type="ECO:0000256" key="2">
    <source>
        <dbReference type="ARBA" id="ARBA00010492"/>
    </source>
</evidence>
<sequence>MNRLLALTTNSTTSLRTAAPLLGLRHLHGRSAIPLPPSTQGVGKYQTPQDLLAAIGRSSETKLKVESWDDLWRMRGEEMKQAGLTPAERRYILWALEKVRQGCDPAKIAIKEKPKKTIRGWGPRVQNGKRVR</sequence>
<feature type="domain" description="Small ribosomal subunit protein mS41 SAM" evidence="5">
    <location>
        <begin position="48"/>
        <end position="102"/>
    </location>
</feature>
<dbReference type="PANTHER" id="PTHR28235">
    <property type="entry name" value="PROTEIN FYV4, MITOCHONDRIAL"/>
    <property type="match status" value="1"/>
</dbReference>
<evidence type="ECO:0000259" key="5">
    <source>
        <dbReference type="SMART" id="SM01238"/>
    </source>
</evidence>